<keyword evidence="3" id="KW-1185">Reference proteome</keyword>
<evidence type="ECO:0000259" key="1">
    <source>
        <dbReference type="SMART" id="SM00900"/>
    </source>
</evidence>
<organism evidence="2 3">
    <name type="scientific">Limosilactobacillus walteri</name>
    <dbReference type="NCBI Taxonomy" id="2268022"/>
    <lineage>
        <taxon>Bacteria</taxon>
        <taxon>Bacillati</taxon>
        <taxon>Bacillota</taxon>
        <taxon>Bacilli</taxon>
        <taxon>Lactobacillales</taxon>
        <taxon>Lactobacillaceae</taxon>
        <taxon>Limosilactobacillus</taxon>
    </lineage>
</organism>
<accession>A0ABR8P5J6</accession>
<dbReference type="Proteomes" id="UP000704341">
    <property type="component" value="Unassembled WGS sequence"/>
</dbReference>
<comment type="caution">
    <text evidence="2">The sequence shown here is derived from an EMBL/GenBank/DDBJ whole genome shotgun (WGS) entry which is preliminary data.</text>
</comment>
<evidence type="ECO:0000313" key="3">
    <source>
        <dbReference type="Proteomes" id="UP000704341"/>
    </source>
</evidence>
<dbReference type="SMART" id="SM00900">
    <property type="entry name" value="FMN_bind"/>
    <property type="match status" value="1"/>
</dbReference>
<dbReference type="InterPro" id="IPR007329">
    <property type="entry name" value="FMN-bd"/>
</dbReference>
<protein>
    <submittedName>
        <fullName evidence="2">FMN-binding protein</fullName>
    </submittedName>
</protein>
<evidence type="ECO:0000313" key="2">
    <source>
        <dbReference type="EMBL" id="MBD5805663.1"/>
    </source>
</evidence>
<proteinExistence type="predicted"/>
<dbReference type="Gene3D" id="3.90.1010.20">
    <property type="match status" value="1"/>
</dbReference>
<sequence length="97" mass="10779">MRELRANQYIGDGFSAYGGELQVLLTYDDNKIKDLQIIKHHESEMGRWALEELPGKIITANSANVDGITGASATSRAIKDATVDALNKVRLKYRQSK</sequence>
<reference evidence="2 3" key="1">
    <citation type="submission" date="2018-07" db="EMBL/GenBank/DDBJ databases">
        <title>Phylogenomic Insights into understanding Host Adaptation of Lactobacillus reuteri by a novel species, Lactobacillus spp. M31.</title>
        <authorList>
            <person name="Sharma S."/>
            <person name="Patil P."/>
            <person name="Korpole S."/>
            <person name="Patil P.B."/>
        </authorList>
    </citation>
    <scope>NUCLEOTIDE SEQUENCE [LARGE SCALE GENOMIC DNA]</scope>
    <source>
        <strain evidence="2 3">M31</strain>
    </source>
</reference>
<dbReference type="EMBL" id="QORN01000002">
    <property type="protein sequence ID" value="MBD5805663.1"/>
    <property type="molecule type" value="Genomic_DNA"/>
</dbReference>
<feature type="domain" description="FMN-binding" evidence="1">
    <location>
        <begin position="16"/>
        <end position="89"/>
    </location>
</feature>
<dbReference type="Pfam" id="PF04205">
    <property type="entry name" value="FMN_bind"/>
    <property type="match status" value="1"/>
</dbReference>
<gene>
    <name evidence="2" type="ORF">DTK66_00815</name>
</gene>
<dbReference type="RefSeq" id="WP_191667463.1">
    <property type="nucleotide sequence ID" value="NZ_QORN01000002.1"/>
</dbReference>
<name>A0ABR8P5J6_9LACO</name>